<dbReference type="InterPro" id="IPR024221">
    <property type="entry name" value="BLIP_dom_sf"/>
</dbReference>
<evidence type="ECO:0000313" key="2">
    <source>
        <dbReference type="Proteomes" id="UP000326505"/>
    </source>
</evidence>
<dbReference type="AlphaFoldDB" id="A0A5P2X6X2"/>
<protein>
    <submittedName>
        <fullName evidence="1">Uncharacterized protein</fullName>
    </submittedName>
</protein>
<dbReference type="EMBL" id="CP023690">
    <property type="protein sequence ID" value="QEV58172.1"/>
    <property type="molecule type" value="Genomic_DNA"/>
</dbReference>
<evidence type="ECO:0000313" key="1">
    <source>
        <dbReference type="EMBL" id="QEV58172.1"/>
    </source>
</evidence>
<reference evidence="1 2" key="1">
    <citation type="submission" date="2017-09" db="EMBL/GenBank/DDBJ databases">
        <authorList>
            <person name="Lee N."/>
            <person name="Cho B.-K."/>
        </authorList>
    </citation>
    <scope>NUCLEOTIDE SEQUENCE [LARGE SCALE GENOMIC DNA]</scope>
    <source>
        <strain evidence="1 2">ATCC 27465</strain>
    </source>
</reference>
<gene>
    <name evidence="1" type="ORF">CP982_05135</name>
</gene>
<name>A0A5P2X6X2_STRST</name>
<dbReference type="Gene3D" id="3.10.450.730">
    <property type="entry name" value="BLIP domain"/>
    <property type="match status" value="2"/>
</dbReference>
<dbReference type="SUPFAM" id="SSF55648">
    <property type="entry name" value="beta-lactamase-inhibitor protein, BLIP"/>
    <property type="match status" value="2"/>
</dbReference>
<accession>A0A5P2X6X2</accession>
<sequence>MAGFRKEDRRIHILRFVRRGGGLAFVTSLRPAVFRVATLDASERKKRIRMSRKSLVTAGLLATALTAALAPTAQAAGTGTITRAEYDKVKLGASIAKLHSVAGKGACKKTASDSYPGYSSKTYTCKGNKRYSTAEFLFGNGKLEIKSQAGLDGKQSNGKMTKAKYKKITKGKTIAQMHTIAGKGVCVRSVDSQAKGIKSAIYTCEQKSTYGVASFSFTNGKVDGRSQFGLR</sequence>
<dbReference type="Proteomes" id="UP000326505">
    <property type="component" value="Chromosome"/>
</dbReference>
<dbReference type="OrthoDB" id="4248857at2"/>
<dbReference type="KEGG" id="sspb:CP982_05135"/>
<proteinExistence type="predicted"/>
<organism evidence="1 2">
    <name type="scientific">Streptomyces spectabilis</name>
    <dbReference type="NCBI Taxonomy" id="68270"/>
    <lineage>
        <taxon>Bacteria</taxon>
        <taxon>Bacillati</taxon>
        <taxon>Actinomycetota</taxon>
        <taxon>Actinomycetes</taxon>
        <taxon>Kitasatosporales</taxon>
        <taxon>Streptomycetaceae</taxon>
        <taxon>Streptomyces</taxon>
    </lineage>
</organism>